<dbReference type="KEGG" id="lmi:LMXM_30_1240"/>
<feature type="compositionally biased region" description="Polar residues" evidence="1">
    <location>
        <begin position="166"/>
        <end position="185"/>
    </location>
</feature>
<feature type="region of interest" description="Disordered" evidence="1">
    <location>
        <begin position="566"/>
        <end position="625"/>
    </location>
</feature>
<name>E9B1S2_LEIMU</name>
<dbReference type="OrthoDB" id="267146at2759"/>
<feature type="region of interest" description="Disordered" evidence="1">
    <location>
        <begin position="892"/>
        <end position="950"/>
    </location>
</feature>
<feature type="compositionally biased region" description="Pro residues" evidence="1">
    <location>
        <begin position="671"/>
        <end position="681"/>
    </location>
</feature>
<dbReference type="RefSeq" id="XP_003877642.1">
    <property type="nucleotide sequence ID" value="XM_003877593.1"/>
</dbReference>
<feature type="compositionally biased region" description="Acidic residues" evidence="1">
    <location>
        <begin position="1235"/>
        <end position="1255"/>
    </location>
</feature>
<dbReference type="PhylomeDB" id="E9B1S2"/>
<feature type="region of interest" description="Disordered" evidence="1">
    <location>
        <begin position="1235"/>
        <end position="1288"/>
    </location>
</feature>
<feature type="compositionally biased region" description="Polar residues" evidence="1">
    <location>
        <begin position="892"/>
        <end position="902"/>
    </location>
</feature>
<proteinExistence type="predicted"/>
<protein>
    <submittedName>
        <fullName evidence="2">Uncharacterized protein</fullName>
    </submittedName>
</protein>
<feature type="compositionally biased region" description="Polar residues" evidence="1">
    <location>
        <begin position="490"/>
        <end position="499"/>
    </location>
</feature>
<organism evidence="2 3">
    <name type="scientific">Leishmania mexicana (strain MHOM/GT/2001/U1103)</name>
    <dbReference type="NCBI Taxonomy" id="929439"/>
    <lineage>
        <taxon>Eukaryota</taxon>
        <taxon>Discoba</taxon>
        <taxon>Euglenozoa</taxon>
        <taxon>Kinetoplastea</taxon>
        <taxon>Metakinetoplastina</taxon>
        <taxon>Trypanosomatida</taxon>
        <taxon>Trypanosomatidae</taxon>
        <taxon>Leishmaniinae</taxon>
        <taxon>Leishmania</taxon>
    </lineage>
</organism>
<feature type="region of interest" description="Disordered" evidence="1">
    <location>
        <begin position="418"/>
        <end position="525"/>
    </location>
</feature>
<feature type="region of interest" description="Disordered" evidence="1">
    <location>
        <begin position="1"/>
        <end position="196"/>
    </location>
</feature>
<dbReference type="Proteomes" id="UP000007259">
    <property type="component" value="Chromosome 30"/>
</dbReference>
<feature type="region of interest" description="Disordered" evidence="1">
    <location>
        <begin position="825"/>
        <end position="862"/>
    </location>
</feature>
<keyword evidence="3" id="KW-1185">Reference proteome</keyword>
<gene>
    <name evidence="2" type="ORF">LMXM_30_1240</name>
</gene>
<accession>E9B1S2</accession>
<feature type="compositionally biased region" description="Polar residues" evidence="1">
    <location>
        <begin position="43"/>
        <end position="69"/>
    </location>
</feature>
<dbReference type="VEuPathDB" id="TriTrypDB:LmxM.30.1240"/>
<feature type="compositionally biased region" description="Low complexity" evidence="1">
    <location>
        <begin position="1274"/>
        <end position="1288"/>
    </location>
</feature>
<reference evidence="2 3" key="1">
    <citation type="journal article" date="2011" name="Genome Res.">
        <title>Chromosome and gene copy number variation allow major structural change between species and strains of Leishmania.</title>
        <authorList>
            <person name="Rogers M.B."/>
            <person name="Hilley J.D."/>
            <person name="Dickens N.J."/>
            <person name="Wilkes J."/>
            <person name="Bates P.A."/>
            <person name="Depledge D.P."/>
            <person name="Harris D."/>
            <person name="Her Y."/>
            <person name="Herzyk P."/>
            <person name="Imamura H."/>
            <person name="Otto T.D."/>
            <person name="Sanders M."/>
            <person name="Seeger K."/>
            <person name="Dujardin J.C."/>
            <person name="Berriman M."/>
            <person name="Smith D.F."/>
            <person name="Hertz-Fowler C."/>
            <person name="Mottram J.C."/>
        </authorList>
    </citation>
    <scope>NUCLEOTIDE SEQUENCE [LARGE SCALE GENOMIC DNA]</scope>
    <source>
        <strain evidence="2 3">MHOM/GT/2001/U1103</strain>
    </source>
</reference>
<dbReference type="EMBL" id="FR799583">
    <property type="protein sequence ID" value="CBZ29179.1"/>
    <property type="molecule type" value="Genomic_DNA"/>
</dbReference>
<evidence type="ECO:0000313" key="3">
    <source>
        <dbReference type="Proteomes" id="UP000007259"/>
    </source>
</evidence>
<feature type="compositionally biased region" description="Basic and acidic residues" evidence="1">
    <location>
        <begin position="827"/>
        <end position="839"/>
    </location>
</feature>
<feature type="compositionally biased region" description="Low complexity" evidence="1">
    <location>
        <begin position="430"/>
        <end position="440"/>
    </location>
</feature>
<evidence type="ECO:0000313" key="2">
    <source>
        <dbReference type="EMBL" id="CBZ29179.1"/>
    </source>
</evidence>
<evidence type="ECO:0000256" key="1">
    <source>
        <dbReference type="SAM" id="MobiDB-lite"/>
    </source>
</evidence>
<dbReference type="OMA" id="WYWEEVE"/>
<feature type="compositionally biased region" description="Low complexity" evidence="1">
    <location>
        <begin position="73"/>
        <end position="108"/>
    </location>
</feature>
<feature type="region of interest" description="Disordered" evidence="1">
    <location>
        <begin position="652"/>
        <end position="718"/>
    </location>
</feature>
<feature type="compositionally biased region" description="Low complexity" evidence="1">
    <location>
        <begin position="454"/>
        <end position="469"/>
    </location>
</feature>
<feature type="region of interest" description="Disordered" evidence="1">
    <location>
        <begin position="753"/>
        <end position="802"/>
    </location>
</feature>
<dbReference type="GeneID" id="13451886"/>
<sequence length="1288" mass="135067">MQLFSFPKPKKKNAASPKKATSGLPDPNNSHKNAFGDGAETAGTLNLRHSPSSPSRNRQGGANNRTSTGDRAPPLSLQSPQSPSTNSRSHVDSVSSSGSQQQQAQRQALECEKAGEVSMPQLQRVSGALTGVPNRRTSGSSGFPVHGTTAALSVRRSVATDPPASKSATMNSTPATPRSDLTSPIQQPPVARLSPSEVCTVRRPSVHFVSPLPEYNGEKPPIGFPNRTAVPSPPSMTATGAEKGQTPALLKSRLAAPAAVPPAPQPLPPKTTSFPVFTAMESVPKQPGSSFRALKRHKNLHEGVRSVSGGPISTRTNSNLSNDTMAAPIKGNAAAGVGGGNSCTRGVTLDPFCKERQGNGECTGSSAHDTGRELVAGFADGVVGSQPNSKSNIPVIAHVVPIPPPMSVDELGSLRGTAGTLQKSTRRASSMHSNHSTQSSIEVMASLENPSSVRRSQCPSTRSSTPRTTVKAVSSFSLSLDDVPRPLNRHASTLSTEQQEALRRTPSFLSRAHTPPPSNLRESVQMRKGRRLLQVRCNTPDVHSAAPGVRSASEQSLSISATVLLSGLPPSGSDDGKSTARSSARSTEHASPLPGHDKKGDVSVQPLKDPVATGSGAVSPNGPSDSGCHCSFSNGGCAAEGRANDARLLSEAGAPSATPRPSSCETIKPRPQAPHIPSPPPLHHHQTSEPRLAEVSPPPLSCAPDPVATSAAGSQDLHKNTPSSMSLLLDEAAGFDFYGSCMLSTLQFNTKPPQRIAATPTPAGEVVQAQQGSSQKEQKPQKPETSRNGTAGSATVKAERQNDVSISVSEGVTLSVADVLGAASGKTADKATDARKDEEVTSAIPNQSKSSAKHVRTVRPASRQRVVGAYVDEDENGDEDNFYQVPRTILTPASASVKQQGTSYGGPSLVSSPRRENGHAYLTATPSSAKPFQPLRETPPTPAAAKPEAVAAPLSAQLDLAWKDNSDDESEEEYDNLLEGFHPAGFDARRGARSSSSIVFYLDKEDSLSSMDVVVRAASIPRGSGAIPSSLTDTKVLPLNQKPQSEYSMLKLSTTAKIGGGGARPHVTFDPYIAANTHPVAQVTSSVPSSILPDSHVNKSLSSPDNLDQYGFAIDSSFSSLPLNSNVRGSRTALSRNSASGVQSRASTPSAPFSIFLGTTLRFAPDRSKMHRPLANTFGYTNAQRRARAAAMAAGVSAEEWARAAGIDEDDVDSEDGVYGEVYTDENGDEWYWEEVEDEECEEDEEDEDEDEGDVSELACALEKRGAGVHRSPASTSSVSGVTATATH</sequence>
<feature type="compositionally biased region" description="Basic and acidic residues" evidence="1">
    <location>
        <begin position="776"/>
        <end position="785"/>
    </location>
</feature>